<protein>
    <submittedName>
        <fullName evidence="1">Uncharacterized protein</fullName>
    </submittedName>
</protein>
<reference evidence="1" key="2">
    <citation type="journal article" date="2018" name="BMC Genomics">
        <title>Whole genome sequencing and function prediction of 133 gut anaerobes isolated from chicken caecum in pure cultures.</title>
        <authorList>
            <person name="Medvecky M."/>
            <person name="Cejkova D."/>
            <person name="Polansky O."/>
            <person name="Karasova D."/>
            <person name="Kubasova T."/>
            <person name="Cizek A."/>
            <person name="Rychlik I."/>
        </authorList>
    </citation>
    <scope>NUCLEOTIDE SEQUENCE</scope>
    <source>
        <strain evidence="1">An67</strain>
    </source>
</reference>
<reference evidence="2 4" key="3">
    <citation type="submission" date="2018-08" db="EMBL/GenBank/DDBJ databases">
        <title>A genome reference for cultivated species of the human gut microbiota.</title>
        <authorList>
            <person name="Zou Y."/>
            <person name="Xue W."/>
            <person name="Luo G."/>
        </authorList>
    </citation>
    <scope>NUCLEOTIDE SEQUENCE [LARGE SCALE GENOMIC DNA]</scope>
    <source>
        <strain evidence="2 4">TF08-13</strain>
    </source>
</reference>
<dbReference type="EMBL" id="QSRK01000009">
    <property type="protein sequence ID" value="RGL14721.1"/>
    <property type="molecule type" value="Genomic_DNA"/>
</dbReference>
<dbReference type="Proteomes" id="UP000196329">
    <property type="component" value="Unassembled WGS sequence"/>
</dbReference>
<sequence length="158" mass="18235">MDDLNKYRKILERNAGNKDTYVEFDVIAHEIRYTADDNYNNLIGALKQLFISLDTPEADKRSTATPKVCHGNYYNNAFRIQREYSYSYKGETMWGEGAFIIREDIAINLDSLMTALENYSHGVYLQGKKDGGNLLKSLGAQEISPDEFVERINREKYK</sequence>
<evidence type="ECO:0000313" key="2">
    <source>
        <dbReference type="EMBL" id="RGL14721.1"/>
    </source>
</evidence>
<dbReference type="AlphaFoldDB" id="A0A1Y3V1Z6"/>
<accession>A0A1Y3V1Z6</accession>
<dbReference type="Proteomes" id="UP000260795">
    <property type="component" value="Unassembled WGS sequence"/>
</dbReference>
<organism evidence="1 3">
    <name type="scientific">Bacteroides uniformis</name>
    <dbReference type="NCBI Taxonomy" id="820"/>
    <lineage>
        <taxon>Bacteria</taxon>
        <taxon>Pseudomonadati</taxon>
        <taxon>Bacteroidota</taxon>
        <taxon>Bacteroidia</taxon>
        <taxon>Bacteroidales</taxon>
        <taxon>Bacteroidaceae</taxon>
        <taxon>Bacteroides</taxon>
    </lineage>
</organism>
<comment type="caution">
    <text evidence="1">The sequence shown here is derived from an EMBL/GenBank/DDBJ whole genome shotgun (WGS) entry which is preliminary data.</text>
</comment>
<dbReference type="EMBL" id="NFHS01000011">
    <property type="protein sequence ID" value="OUN52509.1"/>
    <property type="molecule type" value="Genomic_DNA"/>
</dbReference>
<evidence type="ECO:0000313" key="1">
    <source>
        <dbReference type="EMBL" id="OUN52509.1"/>
    </source>
</evidence>
<reference evidence="3" key="1">
    <citation type="submission" date="2017-04" db="EMBL/GenBank/DDBJ databases">
        <title>Function of individual gut microbiota members based on whole genome sequencing of pure cultures obtained from chicken caecum.</title>
        <authorList>
            <person name="Medvecky M."/>
            <person name="Cejkova D."/>
            <person name="Polansky O."/>
            <person name="Karasova D."/>
            <person name="Kubasova T."/>
            <person name="Cizek A."/>
            <person name="Rychlik I."/>
        </authorList>
    </citation>
    <scope>NUCLEOTIDE SEQUENCE [LARGE SCALE GENOMIC DNA]</scope>
    <source>
        <strain evidence="3">An67</strain>
    </source>
</reference>
<gene>
    <name evidence="1" type="ORF">B5G17_17400</name>
    <name evidence="2" type="ORF">DXC80_07645</name>
</gene>
<dbReference type="RefSeq" id="WP_087333311.1">
    <property type="nucleotide sequence ID" value="NZ_JADNCX010000001.1"/>
</dbReference>
<evidence type="ECO:0000313" key="4">
    <source>
        <dbReference type="Proteomes" id="UP000260795"/>
    </source>
</evidence>
<proteinExistence type="predicted"/>
<name>A0A1Y3V1Z6_BACUN</name>
<evidence type="ECO:0000313" key="3">
    <source>
        <dbReference type="Proteomes" id="UP000196329"/>
    </source>
</evidence>